<evidence type="ECO:0000256" key="1">
    <source>
        <dbReference type="SAM" id="MobiDB-lite"/>
    </source>
</evidence>
<reference evidence="2" key="1">
    <citation type="submission" date="2019-08" db="EMBL/GenBank/DDBJ databases">
        <title>Reference gene set and small RNA set construction with multiple tissues from Davidia involucrata Baill.</title>
        <authorList>
            <person name="Yang H."/>
            <person name="Zhou C."/>
            <person name="Li G."/>
            <person name="Wang J."/>
            <person name="Gao P."/>
            <person name="Wang M."/>
            <person name="Wang R."/>
            <person name="Zhao Y."/>
        </authorList>
    </citation>
    <scope>NUCLEOTIDE SEQUENCE</scope>
    <source>
        <tissue evidence="2">Mixed with DoveR01_LX</tissue>
    </source>
</reference>
<name>A0A5B7C753_DAVIN</name>
<sequence>MAYATAELYWIRMLLKDLHVPILSPPILWCDNVGALALASNPVFHARTKHIEIDYHFVREKVVRNDISVKYISTVDQVAEIFTKGLTSARFLLLRDKLMVRALPIHLRGAVKEETPDQTHDAKFRGLNQSIPTS</sequence>
<proteinExistence type="predicted"/>
<dbReference type="PANTHER" id="PTHR11439:SF500">
    <property type="entry name" value="RNA-DIRECTED DNA POLYMERASE"/>
    <property type="match status" value="1"/>
</dbReference>
<feature type="region of interest" description="Disordered" evidence="1">
    <location>
        <begin position="114"/>
        <end position="134"/>
    </location>
</feature>
<dbReference type="EMBL" id="GHES01045582">
    <property type="protein sequence ID" value="MPA76141.1"/>
    <property type="molecule type" value="Transcribed_RNA"/>
</dbReference>
<organism evidence="2">
    <name type="scientific">Davidia involucrata</name>
    <name type="common">Dove tree</name>
    <dbReference type="NCBI Taxonomy" id="16924"/>
    <lineage>
        <taxon>Eukaryota</taxon>
        <taxon>Viridiplantae</taxon>
        <taxon>Streptophyta</taxon>
        <taxon>Embryophyta</taxon>
        <taxon>Tracheophyta</taxon>
        <taxon>Spermatophyta</taxon>
        <taxon>Magnoliopsida</taxon>
        <taxon>eudicotyledons</taxon>
        <taxon>Gunneridae</taxon>
        <taxon>Pentapetalae</taxon>
        <taxon>asterids</taxon>
        <taxon>Cornales</taxon>
        <taxon>Nyssaceae</taxon>
        <taxon>Davidia</taxon>
    </lineage>
</organism>
<dbReference type="CDD" id="cd09272">
    <property type="entry name" value="RNase_HI_RT_Ty1"/>
    <property type="match status" value="1"/>
</dbReference>
<protein>
    <submittedName>
        <fullName evidence="2">Uncharacterized protein</fullName>
    </submittedName>
</protein>
<feature type="compositionally biased region" description="Basic and acidic residues" evidence="1">
    <location>
        <begin position="114"/>
        <end position="124"/>
    </location>
</feature>
<dbReference type="PANTHER" id="PTHR11439">
    <property type="entry name" value="GAG-POL-RELATED RETROTRANSPOSON"/>
    <property type="match status" value="1"/>
</dbReference>
<dbReference type="AlphaFoldDB" id="A0A5B7C753"/>
<gene>
    <name evidence="2" type="ORF">Din_045582</name>
</gene>
<accession>A0A5B7C753</accession>
<evidence type="ECO:0000313" key="2">
    <source>
        <dbReference type="EMBL" id="MPA76141.1"/>
    </source>
</evidence>